<comment type="caution">
    <text evidence="1">The sequence shown here is derived from an EMBL/GenBank/DDBJ whole genome shotgun (WGS) entry which is preliminary data.</text>
</comment>
<sequence length="369" mass="40273">MMATMGEAERNAFLKMPRSVRIAFPNRLCSSKNQFCKQDCITTVAGSVLNSAPSSNIGDLFEEDSLFAKTSPSPSTPLVVVPSGTSHPFMQRLPSSGEPPATPSSMLCACCNLNKVPMDYPNLLSKFVVCHCKETIFSFVQSMHSDKDTMSPICAGELYQGRYNASCLAAEVRLGLQSASLAPDQISAQNAHTIAIQNEYIDEVAWIWSLELAAKPCVSSNPGPSCPGQHQLALLSHFQGISFSSEYWQCQPLSSLGCRCVPLHVICPNICQSGQPGYAGCCLEHYCALAYQLQVLLLLSYSYMEDTLMDCLLIGAAFSACGGWGCLVPVSQLCLLLCNWTSMLQNSQLAWSQMLVILVHMRQHLDDNR</sequence>
<name>A0ACC2TL48_9FUNG</name>
<keyword evidence="2" id="KW-1185">Reference proteome</keyword>
<dbReference type="Proteomes" id="UP001165960">
    <property type="component" value="Unassembled WGS sequence"/>
</dbReference>
<accession>A0ACC2TL48</accession>
<dbReference type="EMBL" id="QTSX02002594">
    <property type="protein sequence ID" value="KAJ9075210.1"/>
    <property type="molecule type" value="Genomic_DNA"/>
</dbReference>
<proteinExistence type="predicted"/>
<evidence type="ECO:0000313" key="1">
    <source>
        <dbReference type="EMBL" id="KAJ9075210.1"/>
    </source>
</evidence>
<reference evidence="1" key="1">
    <citation type="submission" date="2022-04" db="EMBL/GenBank/DDBJ databases">
        <title>Genome of the entomopathogenic fungus Entomophthora muscae.</title>
        <authorList>
            <person name="Elya C."/>
            <person name="Lovett B.R."/>
            <person name="Lee E."/>
            <person name="Macias A.M."/>
            <person name="Hajek A.E."/>
            <person name="De Bivort B.L."/>
            <person name="Kasson M.T."/>
            <person name="De Fine Licht H.H."/>
            <person name="Stajich J.E."/>
        </authorList>
    </citation>
    <scope>NUCLEOTIDE SEQUENCE</scope>
    <source>
        <strain evidence="1">Berkeley</strain>
    </source>
</reference>
<gene>
    <name evidence="1" type="ORF">DSO57_1039774</name>
</gene>
<protein>
    <submittedName>
        <fullName evidence="1">Uncharacterized protein</fullName>
    </submittedName>
</protein>
<organism evidence="1 2">
    <name type="scientific">Entomophthora muscae</name>
    <dbReference type="NCBI Taxonomy" id="34485"/>
    <lineage>
        <taxon>Eukaryota</taxon>
        <taxon>Fungi</taxon>
        <taxon>Fungi incertae sedis</taxon>
        <taxon>Zoopagomycota</taxon>
        <taxon>Entomophthoromycotina</taxon>
        <taxon>Entomophthoromycetes</taxon>
        <taxon>Entomophthorales</taxon>
        <taxon>Entomophthoraceae</taxon>
        <taxon>Entomophthora</taxon>
    </lineage>
</organism>
<evidence type="ECO:0000313" key="2">
    <source>
        <dbReference type="Proteomes" id="UP001165960"/>
    </source>
</evidence>